<dbReference type="InterPro" id="IPR023214">
    <property type="entry name" value="HAD_sf"/>
</dbReference>
<dbReference type="InterPro" id="IPR052419">
    <property type="entry name" value="5_3-deoxyribonucleotidase-like"/>
</dbReference>
<dbReference type="Proteomes" id="UP000241426">
    <property type="component" value="Unassembled WGS sequence"/>
</dbReference>
<organism evidence="1 2">
    <name type="scientific">Photobacterium kishitanii</name>
    <dbReference type="NCBI Taxonomy" id="318456"/>
    <lineage>
        <taxon>Bacteria</taxon>
        <taxon>Pseudomonadati</taxon>
        <taxon>Pseudomonadota</taxon>
        <taxon>Gammaproteobacteria</taxon>
        <taxon>Vibrionales</taxon>
        <taxon>Vibrionaceae</taxon>
        <taxon>Photobacterium</taxon>
    </lineage>
</organism>
<reference evidence="1 2" key="1">
    <citation type="submission" date="2018-01" db="EMBL/GenBank/DDBJ databases">
        <title>Whole genome sequencing of Histamine producing bacteria.</title>
        <authorList>
            <person name="Butler K."/>
        </authorList>
    </citation>
    <scope>NUCLEOTIDE SEQUENCE [LARGE SCALE GENOMIC DNA]</scope>
    <source>
        <strain evidence="1 2">FS-7.2</strain>
    </source>
</reference>
<dbReference type="EMBL" id="PYNF01000002">
    <property type="protein sequence ID" value="PSV01020.1"/>
    <property type="molecule type" value="Genomic_DNA"/>
</dbReference>
<evidence type="ECO:0008006" key="3">
    <source>
        <dbReference type="Google" id="ProtNLM"/>
    </source>
</evidence>
<accession>A0A2T3KMJ5</accession>
<dbReference type="Gene3D" id="3.40.50.1000">
    <property type="entry name" value="HAD superfamily/HAD-like"/>
    <property type="match status" value="1"/>
</dbReference>
<sequence>MEMNHATLLRKYNSTDERMISSKGIALVDSDDVLVSCAPLMNALLNQIGGQASVEDYTSYDFPSFHGLTNNEMKAAVDADKTFLKMELLPKAREAMKLLKDNGYEVRIITSRGAFKDALSLTLQYYLKQDVLFDSIDIVDPRIEKKSDIYSKYLRDGVTTILFDDSIANLEDALSVNVKPLCIRQPWNEQDPLKVDRFDSFYDAVTSLLSD</sequence>
<gene>
    <name evidence="1" type="ORF">C9J27_03050</name>
</gene>
<dbReference type="PANTHER" id="PTHR35134:SF2">
    <property type="entry name" value="NUCLEOTIDASE YQFW-RELATED"/>
    <property type="match status" value="1"/>
</dbReference>
<evidence type="ECO:0000313" key="1">
    <source>
        <dbReference type="EMBL" id="PSV01020.1"/>
    </source>
</evidence>
<name>A0A2T3KMJ5_9GAMM</name>
<protein>
    <recommendedName>
        <fullName evidence="3">HAD family hydrolase</fullName>
    </recommendedName>
</protein>
<dbReference type="PANTHER" id="PTHR35134">
    <property type="entry name" value="NUCLEOTIDASE YQFW-RELATED"/>
    <property type="match status" value="1"/>
</dbReference>
<dbReference type="SUPFAM" id="SSF56784">
    <property type="entry name" value="HAD-like"/>
    <property type="match status" value="1"/>
</dbReference>
<comment type="caution">
    <text evidence="1">The sequence shown here is derived from an EMBL/GenBank/DDBJ whole genome shotgun (WGS) entry which is preliminary data.</text>
</comment>
<dbReference type="AlphaFoldDB" id="A0A2T3KMJ5"/>
<dbReference type="InterPro" id="IPR036412">
    <property type="entry name" value="HAD-like_sf"/>
</dbReference>
<dbReference type="RefSeq" id="WP_107288748.1">
    <property type="nucleotide sequence ID" value="NZ_PYNF01000002.1"/>
</dbReference>
<evidence type="ECO:0000313" key="2">
    <source>
        <dbReference type="Proteomes" id="UP000241426"/>
    </source>
</evidence>
<proteinExistence type="predicted"/>